<dbReference type="RefSeq" id="WP_184305090.1">
    <property type="nucleotide sequence ID" value="NZ_JACHXU010000007.1"/>
</dbReference>
<keyword evidence="2" id="KW-1185">Reference proteome</keyword>
<comment type="caution">
    <text evidence="1">The sequence shown here is derived from an EMBL/GenBank/DDBJ whole genome shotgun (WGS) entry which is preliminary data.</text>
</comment>
<dbReference type="EMBL" id="JACHXU010000007">
    <property type="protein sequence ID" value="MBB3206627.1"/>
    <property type="molecule type" value="Genomic_DNA"/>
</dbReference>
<dbReference type="AlphaFoldDB" id="A0A7W5DZS5"/>
<dbReference type="Proteomes" id="UP000536179">
    <property type="component" value="Unassembled WGS sequence"/>
</dbReference>
<name>A0A7W5DZS5_9BACT</name>
<gene>
    <name evidence="1" type="ORF">FHS27_002439</name>
</gene>
<evidence type="ECO:0000313" key="1">
    <source>
        <dbReference type="EMBL" id="MBB3206627.1"/>
    </source>
</evidence>
<evidence type="ECO:0000313" key="2">
    <source>
        <dbReference type="Proteomes" id="UP000536179"/>
    </source>
</evidence>
<sequence>MAREEANREDLLAEGVNLPERGRVIDPEDDREFVLGWRNQTALSMFDGADPVFQFNTNGQLRRVYLDGHKLAADAGRLSQLTRMAMPNGQIKLQPHPLTDEQQRQVCDRLAESKAALSQTLDNSLGRIETIGLEPDEFLRRVRRWCEDSTSVTIADSPHVDG</sequence>
<accession>A0A7W5DZS5</accession>
<organism evidence="1 2">
    <name type="scientific">Aporhodopirellula rubra</name>
    <dbReference type="NCBI Taxonomy" id="980271"/>
    <lineage>
        <taxon>Bacteria</taxon>
        <taxon>Pseudomonadati</taxon>
        <taxon>Planctomycetota</taxon>
        <taxon>Planctomycetia</taxon>
        <taxon>Pirellulales</taxon>
        <taxon>Pirellulaceae</taxon>
        <taxon>Aporhodopirellula</taxon>
    </lineage>
</organism>
<reference evidence="1 2" key="1">
    <citation type="submission" date="2020-08" db="EMBL/GenBank/DDBJ databases">
        <title>Genomic Encyclopedia of Type Strains, Phase III (KMG-III): the genomes of soil and plant-associated and newly described type strains.</title>
        <authorList>
            <person name="Whitman W."/>
        </authorList>
    </citation>
    <scope>NUCLEOTIDE SEQUENCE [LARGE SCALE GENOMIC DNA]</scope>
    <source>
        <strain evidence="1 2">CECT 8075</strain>
    </source>
</reference>
<proteinExistence type="predicted"/>
<protein>
    <submittedName>
        <fullName evidence="1">Uncharacterized protein</fullName>
    </submittedName>
</protein>